<name>U6B8K1_9HYPH</name>
<dbReference type="STRING" id="1261131.lam_721"/>
<evidence type="ECO:0000256" key="1">
    <source>
        <dbReference type="SAM" id="Phobius"/>
    </source>
</evidence>
<dbReference type="eggNOG" id="COG1988">
    <property type="taxonomic scope" value="Bacteria"/>
</dbReference>
<dbReference type="GO" id="GO:0016787">
    <property type="term" value="F:hydrolase activity"/>
    <property type="evidence" value="ECO:0007669"/>
    <property type="project" value="UniProtKB-KW"/>
</dbReference>
<keyword evidence="2" id="KW-0378">Hydrolase</keyword>
<dbReference type="InterPro" id="IPR007404">
    <property type="entry name" value="YdjM-like"/>
</dbReference>
<gene>
    <name evidence="2" type="ORF">lam_721</name>
</gene>
<accession>U6B8K1</accession>
<dbReference type="PIRSF" id="PIRSF030780">
    <property type="entry name" value="Md_memb_hyd_prd"/>
    <property type="match status" value="1"/>
</dbReference>
<keyword evidence="1" id="KW-1133">Transmembrane helix</keyword>
<protein>
    <submittedName>
        <fullName evidence="2">Membrane-bound metal-dependent hydrolase</fullName>
    </submittedName>
</protein>
<dbReference type="PATRIC" id="fig|1261131.3.peg.691"/>
<keyword evidence="1" id="KW-0472">Membrane</keyword>
<dbReference type="PANTHER" id="PTHR35531:SF1">
    <property type="entry name" value="INNER MEMBRANE PROTEIN YBCI-RELATED"/>
    <property type="match status" value="1"/>
</dbReference>
<feature type="transmembrane region" description="Helical" evidence="1">
    <location>
        <begin position="144"/>
        <end position="161"/>
    </location>
</feature>
<sequence>MTFKGHCVFALSMIIIAKKFVFLPGLAEAEWGNVILGSMLSFSLPDIDHPKSFISRRFKISSFITSHILTHRGFTHSILSVVLFSLLINNCLKEASIINKGLHDSMIIGYISHLIADMFTKSGIQLFWPYRMRFSFPILSPNTPLKEGFFCVLILIFAIIIPNR</sequence>
<reference evidence="2 3" key="1">
    <citation type="journal article" date="2014" name="Mol. Plant Microbe Interact.">
        <title>The complete genome sequence of Candidatus Liberibacter americanus, associated with citrus Huanglongbing.</title>
        <authorList>
            <person name="Wulff N.A."/>
            <person name="Zhang S."/>
            <person name="Setubal J.C."/>
            <person name="Almeida N.F."/>
            <person name="Martins E.C."/>
            <person name="Harakava R."/>
            <person name="Kumar D."/>
            <person name="Rangel L.T."/>
            <person name="Foissac X."/>
            <person name="Bove J."/>
            <person name="Gabriel D.W."/>
        </authorList>
    </citation>
    <scope>NUCLEOTIDE SEQUENCE [LARGE SCALE GENOMIC DNA]</scope>
    <source>
        <strain evidence="2 3">Sao Paulo</strain>
    </source>
</reference>
<dbReference type="KEGG" id="lar:lam_721"/>
<evidence type="ECO:0000313" key="3">
    <source>
        <dbReference type="Proteomes" id="UP000017862"/>
    </source>
</evidence>
<evidence type="ECO:0000313" key="2">
    <source>
        <dbReference type="EMBL" id="AHA28067.1"/>
    </source>
</evidence>
<proteinExistence type="predicted"/>
<dbReference type="Pfam" id="PF04307">
    <property type="entry name" value="YdjM"/>
    <property type="match status" value="1"/>
</dbReference>
<dbReference type="RefSeq" id="WP_023466341.1">
    <property type="nucleotide sequence ID" value="NC_022793.1"/>
</dbReference>
<keyword evidence="3" id="KW-1185">Reference proteome</keyword>
<dbReference type="InterPro" id="IPR016956">
    <property type="entry name" value="YdjM"/>
</dbReference>
<dbReference type="EMBL" id="CP006604">
    <property type="protein sequence ID" value="AHA28067.1"/>
    <property type="molecule type" value="Genomic_DNA"/>
</dbReference>
<dbReference type="PANTHER" id="PTHR35531">
    <property type="entry name" value="INNER MEMBRANE PROTEIN YBCI-RELATED"/>
    <property type="match status" value="1"/>
</dbReference>
<feature type="transmembrane region" description="Helical" evidence="1">
    <location>
        <begin position="104"/>
        <end position="124"/>
    </location>
</feature>
<dbReference type="AlphaFoldDB" id="U6B8K1"/>
<dbReference type="Proteomes" id="UP000017862">
    <property type="component" value="Chromosome"/>
</dbReference>
<dbReference type="HOGENOM" id="CLU_097802_2_1_5"/>
<feature type="transmembrane region" description="Helical" evidence="1">
    <location>
        <begin position="73"/>
        <end position="92"/>
    </location>
</feature>
<keyword evidence="1" id="KW-0812">Transmembrane</keyword>
<organism evidence="2 3">
    <name type="scientific">Candidatus Liberibacter americanus str. Sao Paulo</name>
    <dbReference type="NCBI Taxonomy" id="1261131"/>
    <lineage>
        <taxon>Bacteria</taxon>
        <taxon>Pseudomonadati</taxon>
        <taxon>Pseudomonadota</taxon>
        <taxon>Alphaproteobacteria</taxon>
        <taxon>Hyphomicrobiales</taxon>
        <taxon>Rhizobiaceae</taxon>
        <taxon>Liberibacter</taxon>
    </lineage>
</organism>